<evidence type="ECO:0000313" key="9">
    <source>
        <dbReference type="EMBL" id="PKF68010.1"/>
    </source>
</evidence>
<dbReference type="OrthoDB" id="5405318at2"/>
<keyword evidence="7 8" id="KW-0472">Membrane</keyword>
<dbReference type="InterPro" id="IPR038770">
    <property type="entry name" value="Na+/solute_symporter_sf"/>
</dbReference>
<accession>A0A2N0X5N7</accession>
<feature type="transmembrane region" description="Helical" evidence="8">
    <location>
        <begin position="6"/>
        <end position="27"/>
    </location>
</feature>
<dbReference type="PANTHER" id="PTHR36838">
    <property type="entry name" value="AUXIN EFFLUX CARRIER FAMILY PROTEIN"/>
    <property type="match status" value="1"/>
</dbReference>
<dbReference type="GO" id="GO:0005886">
    <property type="term" value="C:plasma membrane"/>
    <property type="evidence" value="ECO:0007669"/>
    <property type="project" value="UniProtKB-SubCell"/>
</dbReference>
<organism evidence="9 10">
    <name type="scientific">Corynebacterium mastitidis</name>
    <dbReference type="NCBI Taxonomy" id="161890"/>
    <lineage>
        <taxon>Bacteria</taxon>
        <taxon>Bacillati</taxon>
        <taxon>Actinomycetota</taxon>
        <taxon>Actinomycetes</taxon>
        <taxon>Mycobacteriales</taxon>
        <taxon>Corynebacteriaceae</taxon>
        <taxon>Corynebacterium</taxon>
    </lineage>
</organism>
<feature type="transmembrane region" description="Helical" evidence="8">
    <location>
        <begin position="233"/>
        <end position="257"/>
    </location>
</feature>
<keyword evidence="3" id="KW-0813">Transport</keyword>
<evidence type="ECO:0000256" key="2">
    <source>
        <dbReference type="ARBA" id="ARBA00010145"/>
    </source>
</evidence>
<keyword evidence="5 8" id="KW-0812">Transmembrane</keyword>
<dbReference type="AlphaFoldDB" id="A0A2N0X5N7"/>
<feature type="transmembrane region" description="Helical" evidence="8">
    <location>
        <begin position="201"/>
        <end position="221"/>
    </location>
</feature>
<feature type="transmembrane region" description="Helical" evidence="8">
    <location>
        <begin position="294"/>
        <end position="313"/>
    </location>
</feature>
<gene>
    <name evidence="9" type="ORF">CXB45_09385</name>
</gene>
<dbReference type="Proteomes" id="UP000233249">
    <property type="component" value="Unassembled WGS sequence"/>
</dbReference>
<comment type="subcellular location">
    <subcellularLocation>
        <location evidence="1">Cell membrane</location>
        <topology evidence="1">Multi-pass membrane protein</topology>
    </subcellularLocation>
</comment>
<feature type="transmembrane region" description="Helical" evidence="8">
    <location>
        <begin position="170"/>
        <end position="189"/>
    </location>
</feature>
<dbReference type="Pfam" id="PF03547">
    <property type="entry name" value="Mem_trans"/>
    <property type="match status" value="2"/>
</dbReference>
<dbReference type="EMBL" id="PJAF01000031">
    <property type="protein sequence ID" value="PKF68010.1"/>
    <property type="molecule type" value="Genomic_DNA"/>
</dbReference>
<sequence>MIGVITGFTIIMAVIAAGYALGRIGIIPAGDARLMLNRVAFYAATPALLFTVVATSQPQALFSPVIAVSLLATLLTGALFLIVARALPGRGHHSAADTAMGAAAASYVNSNNIGLPVSMYVLGSAAYIPPILVLQMVFLTPLLLAVLGATGEQGGRGAARSVRGAVSTALLSPIVLASAAGLAVCLTSVSVPEPVMAPLEILGGASIPMILMSFGASLNTTTVLDSPKDRPRIILATGLKTLVMPLLAWGLSAALGLTGPERYAAIILAALPTAQNVYNYAATFRRGTIVARDTVLITTFASLPVMLAIAALSGR</sequence>
<evidence type="ECO:0000256" key="6">
    <source>
        <dbReference type="ARBA" id="ARBA00022989"/>
    </source>
</evidence>
<dbReference type="GO" id="GO:0055085">
    <property type="term" value="P:transmembrane transport"/>
    <property type="evidence" value="ECO:0007669"/>
    <property type="project" value="InterPro"/>
</dbReference>
<feature type="transmembrane region" description="Helical" evidence="8">
    <location>
        <begin position="39"/>
        <end position="56"/>
    </location>
</feature>
<dbReference type="RefSeq" id="WP_101174190.1">
    <property type="nucleotide sequence ID" value="NZ_JAKRKB010000007.1"/>
</dbReference>
<name>A0A2N0X5N7_9CORY</name>
<evidence type="ECO:0000256" key="5">
    <source>
        <dbReference type="ARBA" id="ARBA00022692"/>
    </source>
</evidence>
<evidence type="ECO:0000313" key="10">
    <source>
        <dbReference type="Proteomes" id="UP000233249"/>
    </source>
</evidence>
<evidence type="ECO:0000256" key="7">
    <source>
        <dbReference type="ARBA" id="ARBA00023136"/>
    </source>
</evidence>
<comment type="caution">
    <text evidence="9">The sequence shown here is derived from an EMBL/GenBank/DDBJ whole genome shotgun (WGS) entry which is preliminary data.</text>
</comment>
<dbReference type="Gene3D" id="1.20.1530.20">
    <property type="match status" value="1"/>
</dbReference>
<proteinExistence type="inferred from homology"/>
<dbReference type="PANTHER" id="PTHR36838:SF1">
    <property type="entry name" value="SLR1864 PROTEIN"/>
    <property type="match status" value="1"/>
</dbReference>
<protein>
    <submittedName>
        <fullName evidence="9">AEC family transporter</fullName>
    </submittedName>
</protein>
<evidence type="ECO:0000256" key="1">
    <source>
        <dbReference type="ARBA" id="ARBA00004651"/>
    </source>
</evidence>
<feature type="transmembrane region" description="Helical" evidence="8">
    <location>
        <begin position="127"/>
        <end position="149"/>
    </location>
</feature>
<dbReference type="InterPro" id="IPR004776">
    <property type="entry name" value="Mem_transp_PIN-like"/>
</dbReference>
<comment type="similarity">
    <text evidence="2">Belongs to the auxin efflux carrier (TC 2.A.69) family.</text>
</comment>
<feature type="transmembrane region" description="Helical" evidence="8">
    <location>
        <begin position="99"/>
        <end position="121"/>
    </location>
</feature>
<keyword evidence="4" id="KW-1003">Cell membrane</keyword>
<keyword evidence="6 8" id="KW-1133">Transmembrane helix</keyword>
<evidence type="ECO:0000256" key="4">
    <source>
        <dbReference type="ARBA" id="ARBA00022475"/>
    </source>
</evidence>
<reference evidence="9 10" key="1">
    <citation type="submission" date="2017-12" db="EMBL/GenBank/DDBJ databases">
        <title>Corynebacterium mastitidis 16-1433 Genome.</title>
        <authorList>
            <person name="Gulvik C.A."/>
        </authorList>
    </citation>
    <scope>NUCLEOTIDE SEQUENCE [LARGE SCALE GENOMIC DNA]</scope>
    <source>
        <strain evidence="9 10">16-1433</strain>
    </source>
</reference>
<feature type="transmembrane region" description="Helical" evidence="8">
    <location>
        <begin position="62"/>
        <end position="87"/>
    </location>
</feature>
<evidence type="ECO:0000256" key="3">
    <source>
        <dbReference type="ARBA" id="ARBA00022448"/>
    </source>
</evidence>
<feature type="transmembrane region" description="Helical" evidence="8">
    <location>
        <begin position="263"/>
        <end position="282"/>
    </location>
</feature>
<dbReference type="STRING" id="1121365.GCA_000375365_02034"/>
<evidence type="ECO:0000256" key="8">
    <source>
        <dbReference type="SAM" id="Phobius"/>
    </source>
</evidence>